<keyword evidence="2" id="KW-0812">Transmembrane</keyword>
<keyword evidence="2" id="KW-1133">Transmembrane helix</keyword>
<keyword evidence="4" id="KW-1185">Reference proteome</keyword>
<accession>A0AAD6UUM3</accession>
<feature type="compositionally biased region" description="Basic and acidic residues" evidence="1">
    <location>
        <begin position="1"/>
        <end position="14"/>
    </location>
</feature>
<protein>
    <submittedName>
        <fullName evidence="3">Uncharacterized protein</fullName>
    </submittedName>
</protein>
<evidence type="ECO:0000313" key="3">
    <source>
        <dbReference type="EMBL" id="KAJ7192716.1"/>
    </source>
</evidence>
<dbReference type="EMBL" id="JARJCW010000116">
    <property type="protein sequence ID" value="KAJ7192716.1"/>
    <property type="molecule type" value="Genomic_DNA"/>
</dbReference>
<gene>
    <name evidence="3" type="ORF">GGX14DRAFT_594030</name>
</gene>
<reference evidence="3" key="1">
    <citation type="submission" date="2023-03" db="EMBL/GenBank/DDBJ databases">
        <title>Massive genome expansion in bonnet fungi (Mycena s.s.) driven by repeated elements and novel gene families across ecological guilds.</title>
        <authorList>
            <consortium name="Lawrence Berkeley National Laboratory"/>
            <person name="Harder C.B."/>
            <person name="Miyauchi S."/>
            <person name="Viragh M."/>
            <person name="Kuo A."/>
            <person name="Thoen E."/>
            <person name="Andreopoulos B."/>
            <person name="Lu D."/>
            <person name="Skrede I."/>
            <person name="Drula E."/>
            <person name="Henrissat B."/>
            <person name="Morin E."/>
            <person name="Kohler A."/>
            <person name="Barry K."/>
            <person name="LaButti K."/>
            <person name="Morin E."/>
            <person name="Salamov A."/>
            <person name="Lipzen A."/>
            <person name="Mereny Z."/>
            <person name="Hegedus B."/>
            <person name="Baldrian P."/>
            <person name="Stursova M."/>
            <person name="Weitz H."/>
            <person name="Taylor A."/>
            <person name="Grigoriev I.V."/>
            <person name="Nagy L.G."/>
            <person name="Martin F."/>
            <person name="Kauserud H."/>
        </authorList>
    </citation>
    <scope>NUCLEOTIDE SEQUENCE</scope>
    <source>
        <strain evidence="3">9144</strain>
    </source>
</reference>
<feature type="region of interest" description="Disordered" evidence="1">
    <location>
        <begin position="1"/>
        <end position="23"/>
    </location>
</feature>
<keyword evidence="2" id="KW-0472">Membrane</keyword>
<evidence type="ECO:0000256" key="1">
    <source>
        <dbReference type="SAM" id="MobiDB-lite"/>
    </source>
</evidence>
<dbReference type="AlphaFoldDB" id="A0AAD6UUM3"/>
<evidence type="ECO:0000256" key="2">
    <source>
        <dbReference type="SAM" id="Phobius"/>
    </source>
</evidence>
<dbReference type="Proteomes" id="UP001219525">
    <property type="component" value="Unassembled WGS sequence"/>
</dbReference>
<evidence type="ECO:0000313" key="4">
    <source>
        <dbReference type="Proteomes" id="UP001219525"/>
    </source>
</evidence>
<proteinExistence type="predicted"/>
<sequence length="270" mass="29808">MVKTDCTECKESKQSSRSRRQTIFPPPSTIPMPGAAVMTSNDGVRDIANAAAANDVVIVIEVDFVANGFVAAMYCHQYGSSSSLTNVPFWRRDPARRLSSSWRSAREKMLRKAYCARTILLHALLTTISIWPATSQAALTNITVDDTDSTAWTWTGTWNAITPLTPCLECAQQPDQTRAYNGTWHDGSARSGAFTFQGAAVYIYGIDVQTLANVTFSMNNPLTNAFYSTPAIDVPYIYDTLFFHATNVAATCDSSRRASRLATWKVHRHD</sequence>
<comment type="caution">
    <text evidence="3">The sequence shown here is derived from an EMBL/GenBank/DDBJ whole genome shotgun (WGS) entry which is preliminary data.</text>
</comment>
<organism evidence="3 4">
    <name type="scientific">Mycena pura</name>
    <dbReference type="NCBI Taxonomy" id="153505"/>
    <lineage>
        <taxon>Eukaryota</taxon>
        <taxon>Fungi</taxon>
        <taxon>Dikarya</taxon>
        <taxon>Basidiomycota</taxon>
        <taxon>Agaricomycotina</taxon>
        <taxon>Agaricomycetes</taxon>
        <taxon>Agaricomycetidae</taxon>
        <taxon>Agaricales</taxon>
        <taxon>Marasmiineae</taxon>
        <taxon>Mycenaceae</taxon>
        <taxon>Mycena</taxon>
    </lineage>
</organism>
<feature type="transmembrane region" description="Helical" evidence="2">
    <location>
        <begin position="114"/>
        <end position="133"/>
    </location>
</feature>
<name>A0AAD6UUM3_9AGAR</name>